<evidence type="ECO:0000256" key="6">
    <source>
        <dbReference type="ARBA" id="ARBA00048600"/>
    </source>
</evidence>
<evidence type="ECO:0000256" key="2">
    <source>
        <dbReference type="ARBA" id="ARBA00013263"/>
    </source>
</evidence>
<accession>A0ABV6P4V8</accession>
<dbReference type="EC" id="6.3.4.14" evidence="2"/>
<keyword evidence="4 7" id="KW-0547">Nucleotide-binding</keyword>
<comment type="caution">
    <text evidence="10">The sequence shown here is derived from an EMBL/GenBank/DDBJ whole genome shotgun (WGS) entry which is preliminary data.</text>
</comment>
<dbReference type="InterPro" id="IPR011764">
    <property type="entry name" value="Biotin_carboxylation_dom"/>
</dbReference>
<dbReference type="InterPro" id="IPR005479">
    <property type="entry name" value="CPAse_ATP-bd"/>
</dbReference>
<dbReference type="Gene3D" id="3.30.470.20">
    <property type="entry name" value="ATP-grasp fold, B domain"/>
    <property type="match status" value="1"/>
</dbReference>
<dbReference type="SUPFAM" id="SSF56059">
    <property type="entry name" value="Glutathione synthetase ATP-binding domain-like"/>
    <property type="match status" value="1"/>
</dbReference>
<gene>
    <name evidence="10" type="ORF">ACFFHU_24610</name>
</gene>
<evidence type="ECO:0000259" key="8">
    <source>
        <dbReference type="PROSITE" id="PS50975"/>
    </source>
</evidence>
<evidence type="ECO:0000313" key="10">
    <source>
        <dbReference type="EMBL" id="MFC0567308.1"/>
    </source>
</evidence>
<dbReference type="PANTHER" id="PTHR48095">
    <property type="entry name" value="PYRUVATE CARBOXYLASE SUBUNIT A"/>
    <property type="match status" value="1"/>
</dbReference>
<reference evidence="10 11" key="1">
    <citation type="submission" date="2024-09" db="EMBL/GenBank/DDBJ databases">
        <authorList>
            <person name="Sun Q."/>
            <person name="Mori K."/>
        </authorList>
    </citation>
    <scope>NUCLEOTIDE SEQUENCE [LARGE SCALE GENOMIC DNA]</scope>
    <source>
        <strain evidence="10 11">TBRC 2205</strain>
    </source>
</reference>
<dbReference type="NCBIfam" id="NF006367">
    <property type="entry name" value="PRK08591.1"/>
    <property type="match status" value="1"/>
</dbReference>
<feature type="domain" description="ATP-grasp" evidence="8">
    <location>
        <begin position="120"/>
        <end position="317"/>
    </location>
</feature>
<dbReference type="PANTHER" id="PTHR48095:SF2">
    <property type="entry name" value="BIOTIN CARBOXYLASE, CHLOROPLASTIC"/>
    <property type="match status" value="1"/>
</dbReference>
<keyword evidence="3" id="KW-0436">Ligase</keyword>
<evidence type="ECO:0000256" key="7">
    <source>
        <dbReference type="PROSITE-ProRule" id="PRU00409"/>
    </source>
</evidence>
<dbReference type="InterPro" id="IPR016185">
    <property type="entry name" value="PreATP-grasp_dom_sf"/>
</dbReference>
<keyword evidence="5 7" id="KW-0067">ATP-binding</keyword>
<dbReference type="PROSITE" id="PS50975">
    <property type="entry name" value="ATP_GRASP"/>
    <property type="match status" value="1"/>
</dbReference>
<keyword evidence="11" id="KW-1185">Reference proteome</keyword>
<organism evidence="10 11">
    <name type="scientific">Plantactinospora siamensis</name>
    <dbReference type="NCBI Taxonomy" id="555372"/>
    <lineage>
        <taxon>Bacteria</taxon>
        <taxon>Bacillati</taxon>
        <taxon>Actinomycetota</taxon>
        <taxon>Actinomycetes</taxon>
        <taxon>Micromonosporales</taxon>
        <taxon>Micromonosporaceae</taxon>
        <taxon>Plantactinospora</taxon>
    </lineage>
</organism>
<comment type="function">
    <text evidence="1">This protein is a component of the acetyl coenzyme A carboxylase complex; first, biotin carboxylase catalyzes the carboxylation of the carrier protein and then the transcarboxylase transfers the carboxyl group to form malonyl-CoA.</text>
</comment>
<dbReference type="Proteomes" id="UP001589894">
    <property type="component" value="Unassembled WGS sequence"/>
</dbReference>
<dbReference type="InterPro" id="IPR005481">
    <property type="entry name" value="BC-like_N"/>
</dbReference>
<evidence type="ECO:0000313" key="11">
    <source>
        <dbReference type="Proteomes" id="UP001589894"/>
    </source>
</evidence>
<feature type="domain" description="Biotin carboxylation" evidence="9">
    <location>
        <begin position="1"/>
        <end position="448"/>
    </location>
</feature>
<evidence type="ECO:0000256" key="4">
    <source>
        <dbReference type="ARBA" id="ARBA00022741"/>
    </source>
</evidence>
<dbReference type="InterPro" id="IPR011054">
    <property type="entry name" value="Rudment_hybrid_motif"/>
</dbReference>
<dbReference type="InterPro" id="IPR005482">
    <property type="entry name" value="Biotin_COase_C"/>
</dbReference>
<dbReference type="EMBL" id="JBHLUE010000020">
    <property type="protein sequence ID" value="MFC0567308.1"/>
    <property type="molecule type" value="Genomic_DNA"/>
</dbReference>
<evidence type="ECO:0000259" key="9">
    <source>
        <dbReference type="PROSITE" id="PS50979"/>
    </source>
</evidence>
<protein>
    <recommendedName>
        <fullName evidence="2">biotin carboxylase</fullName>
        <ecNumber evidence="2">6.3.4.14</ecNumber>
    </recommendedName>
</protein>
<dbReference type="Pfam" id="PF00289">
    <property type="entry name" value="Biotin_carb_N"/>
    <property type="match status" value="1"/>
</dbReference>
<dbReference type="PROSITE" id="PS50979">
    <property type="entry name" value="BC"/>
    <property type="match status" value="1"/>
</dbReference>
<comment type="catalytic activity">
    <reaction evidence="6">
        <text>N(6)-biotinyl-L-lysyl-[protein] + hydrogencarbonate + ATP = N(6)-carboxybiotinyl-L-lysyl-[protein] + ADP + phosphate + H(+)</text>
        <dbReference type="Rhea" id="RHEA:13501"/>
        <dbReference type="Rhea" id="RHEA-COMP:10505"/>
        <dbReference type="Rhea" id="RHEA-COMP:10506"/>
        <dbReference type="ChEBI" id="CHEBI:15378"/>
        <dbReference type="ChEBI" id="CHEBI:17544"/>
        <dbReference type="ChEBI" id="CHEBI:30616"/>
        <dbReference type="ChEBI" id="CHEBI:43474"/>
        <dbReference type="ChEBI" id="CHEBI:83144"/>
        <dbReference type="ChEBI" id="CHEBI:83145"/>
        <dbReference type="ChEBI" id="CHEBI:456216"/>
        <dbReference type="EC" id="6.3.4.14"/>
    </reaction>
</comment>
<name>A0ABV6P4V8_9ACTN</name>
<dbReference type="SMART" id="SM00878">
    <property type="entry name" value="Biotin_carb_C"/>
    <property type="match status" value="1"/>
</dbReference>
<evidence type="ECO:0000256" key="1">
    <source>
        <dbReference type="ARBA" id="ARBA00003761"/>
    </source>
</evidence>
<dbReference type="InterPro" id="IPR051602">
    <property type="entry name" value="ACC_Biotin_Carboxylase"/>
</dbReference>
<dbReference type="SUPFAM" id="SSF51246">
    <property type="entry name" value="Rudiment single hybrid motif"/>
    <property type="match status" value="1"/>
</dbReference>
<dbReference type="Pfam" id="PF02785">
    <property type="entry name" value="Biotin_carb_C"/>
    <property type="match status" value="1"/>
</dbReference>
<dbReference type="Pfam" id="PF02786">
    <property type="entry name" value="CPSase_L_D2"/>
    <property type="match status" value="1"/>
</dbReference>
<dbReference type="RefSeq" id="WP_377342601.1">
    <property type="nucleotide sequence ID" value="NZ_JBHLUE010000020.1"/>
</dbReference>
<proteinExistence type="predicted"/>
<dbReference type="InterPro" id="IPR011761">
    <property type="entry name" value="ATP-grasp"/>
</dbReference>
<evidence type="ECO:0000256" key="5">
    <source>
        <dbReference type="ARBA" id="ARBA00022840"/>
    </source>
</evidence>
<evidence type="ECO:0000256" key="3">
    <source>
        <dbReference type="ARBA" id="ARBA00022598"/>
    </source>
</evidence>
<sequence length="467" mass="49267">MFEKVLIANRGEIAVRVIRACRELGIRTVAVHSTADDDSAAVRLADEAVRIGPPASRLSYLNAAAIVEAARQTGAEAVHPGYGFLAEDADFAEICADNDLVFIGPDPEVVRALGDKSRALALMRAAGLPVPPGSAETVAGLGQARAAADEIGYPVILKCAAGGGGRGMAVVGAPAELAGAYARTRAAAQAVFGDDRIYVERYLDPARHVEVQLLADGYGAAVHLGTRDCSVQRRHQKLVEEGPAPALSAGTLAAIADAALRGARAVGYTGAGTFEFLVDEAERFHFIEANCRIQVEHPVTELITGVDIVHEQLHLAAGVPLRPRQQDVLPRGVAIECRVNAEDPDRGFLPTAGRLDVFAPPAGPFTRVDTHGFAGYVIPPYYDSLLAKVVTWAPERELAIDRMDRALHEFAVAGPGVRTTIPFLRRILDDAAFRKGRYSTGLVDRLTGDGSAAPAEPAAGTGAYPPS</sequence>
<dbReference type="SUPFAM" id="SSF52440">
    <property type="entry name" value="PreATP-grasp domain"/>
    <property type="match status" value="1"/>
</dbReference>